<comment type="caution">
    <text evidence="1">The sequence shown here is derived from an EMBL/GenBank/DDBJ whole genome shotgun (WGS) entry which is preliminary data.</text>
</comment>
<evidence type="ECO:0000313" key="1">
    <source>
        <dbReference type="EMBL" id="PPU58976.1"/>
    </source>
</evidence>
<evidence type="ECO:0000313" key="2">
    <source>
        <dbReference type="Proteomes" id="UP000238908"/>
    </source>
</evidence>
<gene>
    <name evidence="1" type="ORF">XdyCFBP7245_00580</name>
</gene>
<proteinExistence type="predicted"/>
<name>A0A2S7CBL4_9XANT</name>
<dbReference type="InterPro" id="IPR054271">
    <property type="entry name" value="DUF7002"/>
</dbReference>
<organism evidence="1 2">
    <name type="scientific">Xanthomonas dyei</name>
    <dbReference type="NCBI Taxonomy" id="743699"/>
    <lineage>
        <taxon>Bacteria</taxon>
        <taxon>Pseudomonadati</taxon>
        <taxon>Pseudomonadota</taxon>
        <taxon>Gammaproteobacteria</taxon>
        <taxon>Lysobacterales</taxon>
        <taxon>Lysobacteraceae</taxon>
        <taxon>Xanthomonas</taxon>
    </lineage>
</organism>
<dbReference type="EMBL" id="MDEE01000001">
    <property type="protein sequence ID" value="PPU58976.1"/>
    <property type="molecule type" value="Genomic_DNA"/>
</dbReference>
<dbReference type="Proteomes" id="UP000238908">
    <property type="component" value="Unassembled WGS sequence"/>
</dbReference>
<reference evidence="1 2" key="1">
    <citation type="submission" date="2016-08" db="EMBL/GenBank/DDBJ databases">
        <authorList>
            <person name="Seilhamer J.J."/>
        </authorList>
    </citation>
    <scope>NUCLEOTIDE SEQUENCE [LARGE SCALE GENOMIC DNA]</scope>
    <source>
        <strain evidence="1 2">CFBP7245</strain>
    </source>
</reference>
<dbReference type="Pfam" id="PF22531">
    <property type="entry name" value="DUF7002"/>
    <property type="match status" value="1"/>
</dbReference>
<sequence length="214" mass="24395">MELSKLIERYPRVYHMALAGSWPSIQARGLLSTTGALDELGVCGSRRTHLEAEHRPEMQSVKPNSPDDIVLRDQKPMPPGRLVHALPPHVTPEHWYRLINSKVFFWAKRERLLRLLNSYDEFEHDVLTIDTASLLAAHAENTWLCHMNSGNTWPIPHRRDVDIFKRIADYPAKASGAPVKEVVELVIDHAVPDIADHVIAVTRMKGEVEIRTIR</sequence>
<protein>
    <submittedName>
        <fullName evidence="1">Uncharacterized protein</fullName>
    </submittedName>
</protein>
<dbReference type="AlphaFoldDB" id="A0A2S7CBL4"/>
<accession>A0A2S7CBL4</accession>